<dbReference type="OrthoDB" id="3268553at2759"/>
<dbReference type="Pfam" id="PF20149">
    <property type="entry name" value="DUF6532"/>
    <property type="match status" value="1"/>
</dbReference>
<proteinExistence type="predicted"/>
<evidence type="ECO:0000313" key="3">
    <source>
        <dbReference type="Proteomes" id="UP000076761"/>
    </source>
</evidence>
<evidence type="ECO:0000313" key="2">
    <source>
        <dbReference type="EMBL" id="KZT22120.1"/>
    </source>
</evidence>
<name>A0A165Q9W5_9AGAM</name>
<feature type="non-terminal residue" evidence="2">
    <location>
        <position position="1"/>
    </location>
</feature>
<sequence>GRLTKDDFTQLEQALLSLAQHHFRSLIATDWPYPDSTEAAWAKACGVKGVEVDFTDEISAIVSCYLCYLRGEVKTKCRTLVPILFQLYDATQKPEPQEMRDKVAKLLQGNSFVFKAVINETWYANRSDEGVMCAEYFVSKVSMERRGVRAQRGIPIMTIALVLTVVQCVLEEWITGQRCDIQFTETAYSEKFDQQLTALERFEANTKDLDIVSRIRVNLLSRARTYAKVPETGGAEVEMFVQDDYEAARREWELNGAEYDSE</sequence>
<gene>
    <name evidence="2" type="ORF">NEOLEDRAFT_1072243</name>
</gene>
<reference evidence="2 3" key="1">
    <citation type="journal article" date="2016" name="Mol. Biol. Evol.">
        <title>Comparative Genomics of Early-Diverging Mushroom-Forming Fungi Provides Insights into the Origins of Lignocellulose Decay Capabilities.</title>
        <authorList>
            <person name="Nagy L.G."/>
            <person name="Riley R."/>
            <person name="Tritt A."/>
            <person name="Adam C."/>
            <person name="Daum C."/>
            <person name="Floudas D."/>
            <person name="Sun H."/>
            <person name="Yadav J.S."/>
            <person name="Pangilinan J."/>
            <person name="Larsson K.H."/>
            <person name="Matsuura K."/>
            <person name="Barry K."/>
            <person name="Labutti K."/>
            <person name="Kuo R."/>
            <person name="Ohm R.A."/>
            <person name="Bhattacharya S.S."/>
            <person name="Shirouzu T."/>
            <person name="Yoshinaga Y."/>
            <person name="Martin F.M."/>
            <person name="Grigoriev I.V."/>
            <person name="Hibbett D.S."/>
        </authorList>
    </citation>
    <scope>NUCLEOTIDE SEQUENCE [LARGE SCALE GENOMIC DNA]</scope>
    <source>
        <strain evidence="2 3">HHB14362 ss-1</strain>
    </source>
</reference>
<evidence type="ECO:0000259" key="1">
    <source>
        <dbReference type="Pfam" id="PF20149"/>
    </source>
</evidence>
<protein>
    <recommendedName>
        <fullName evidence="1">DUF6532 domain-containing protein</fullName>
    </recommendedName>
</protein>
<feature type="domain" description="DUF6532" evidence="1">
    <location>
        <begin position="19"/>
        <end position="202"/>
    </location>
</feature>
<keyword evidence="3" id="KW-1185">Reference proteome</keyword>
<dbReference type="Proteomes" id="UP000076761">
    <property type="component" value="Unassembled WGS sequence"/>
</dbReference>
<dbReference type="EMBL" id="KV425599">
    <property type="protein sequence ID" value="KZT22120.1"/>
    <property type="molecule type" value="Genomic_DNA"/>
</dbReference>
<dbReference type="InterPro" id="IPR045341">
    <property type="entry name" value="DUF6532"/>
</dbReference>
<dbReference type="InParanoid" id="A0A165Q9W5"/>
<dbReference type="AlphaFoldDB" id="A0A165Q9W5"/>
<organism evidence="2 3">
    <name type="scientific">Neolentinus lepideus HHB14362 ss-1</name>
    <dbReference type="NCBI Taxonomy" id="1314782"/>
    <lineage>
        <taxon>Eukaryota</taxon>
        <taxon>Fungi</taxon>
        <taxon>Dikarya</taxon>
        <taxon>Basidiomycota</taxon>
        <taxon>Agaricomycotina</taxon>
        <taxon>Agaricomycetes</taxon>
        <taxon>Gloeophyllales</taxon>
        <taxon>Gloeophyllaceae</taxon>
        <taxon>Neolentinus</taxon>
    </lineage>
</organism>
<accession>A0A165Q9W5</accession>